<dbReference type="EMBL" id="KI926304">
    <property type="protein sequence ID" value="ETW38558.1"/>
    <property type="molecule type" value="Genomic_DNA"/>
</dbReference>
<sequence length="180" mass="21621">MNYMEQHIKKNTTTNTYSVAKQTYTDPIINQINLYHKWLDRHRYILEKFSNKNEWLNKLNEECKNNNNIINNILNLTTNIPIDVIMDHPSTPNNDMTFIDMYSKNNNVLDEIENNIEKRYENNIYDNFSDDPTKTKKKKTNNIIRLSINPNLKDTHNISVTVERFLFKVFAPYYFNYVEK</sequence>
<evidence type="ECO:0000259" key="2">
    <source>
        <dbReference type="Pfam" id="PF15445"/>
    </source>
</evidence>
<protein>
    <recommendedName>
        <fullName evidence="2">Plasmodium falciparum erythrocyte membrane protein 1 acidic terminal segment domain-containing protein</fullName>
    </recommendedName>
</protein>
<evidence type="ECO:0000313" key="3">
    <source>
        <dbReference type="EMBL" id="ETW38558.1"/>
    </source>
</evidence>
<accession>A0A024WDB0</accession>
<feature type="coiled-coil region" evidence="1">
    <location>
        <begin position="46"/>
        <end position="76"/>
    </location>
</feature>
<evidence type="ECO:0000313" key="4">
    <source>
        <dbReference type="Proteomes" id="UP000030708"/>
    </source>
</evidence>
<reference evidence="3 4" key="1">
    <citation type="submission" date="2013-02" db="EMBL/GenBank/DDBJ databases">
        <title>The Genome Annotation of Plasmodium falciparum Tanzania (2000708).</title>
        <authorList>
            <consortium name="The Broad Institute Genome Sequencing Platform"/>
            <consortium name="The Broad Institute Genome Sequencing Center for Infectious Disease"/>
            <person name="Neafsey D."/>
            <person name="Hoffman S."/>
            <person name="Volkman S."/>
            <person name="Rosenthal P."/>
            <person name="Walker B."/>
            <person name="Young S.K."/>
            <person name="Zeng Q."/>
            <person name="Gargeya S."/>
            <person name="Fitzgerald M."/>
            <person name="Haas B."/>
            <person name="Abouelleil A."/>
            <person name="Allen A.W."/>
            <person name="Alvarado L."/>
            <person name="Arachchi H.M."/>
            <person name="Berlin A.M."/>
            <person name="Chapman S.B."/>
            <person name="Gainer-Dewar J."/>
            <person name="Goldberg J."/>
            <person name="Griggs A."/>
            <person name="Gujja S."/>
            <person name="Hansen M."/>
            <person name="Howarth C."/>
            <person name="Imamovic A."/>
            <person name="Ireland A."/>
            <person name="Larimer J."/>
            <person name="McCowan C."/>
            <person name="Murphy C."/>
            <person name="Pearson M."/>
            <person name="Poon T.W."/>
            <person name="Priest M."/>
            <person name="Roberts A."/>
            <person name="Saif S."/>
            <person name="Shea T."/>
            <person name="Sisk P."/>
            <person name="Sykes S."/>
            <person name="Wortman J."/>
            <person name="Nusbaum C."/>
            <person name="Birren B."/>
        </authorList>
    </citation>
    <scope>NUCLEOTIDE SEQUENCE [LARGE SCALE GENOMIC DNA]</scope>
    <source>
        <strain evidence="4">Tanzania (2000708)</strain>
    </source>
</reference>
<organism evidence="3 4">
    <name type="scientific">Plasmodium falciparum Tanzania</name>
    <name type="common">2000708</name>
    <dbReference type="NCBI Taxonomy" id="1036725"/>
    <lineage>
        <taxon>Eukaryota</taxon>
        <taxon>Sar</taxon>
        <taxon>Alveolata</taxon>
        <taxon>Apicomplexa</taxon>
        <taxon>Aconoidasida</taxon>
        <taxon>Haemosporida</taxon>
        <taxon>Plasmodiidae</taxon>
        <taxon>Plasmodium</taxon>
        <taxon>Plasmodium (Laverania)</taxon>
    </lineage>
</organism>
<keyword evidence="1" id="KW-0175">Coiled coil</keyword>
<dbReference type="InterPro" id="IPR044932">
    <property type="entry name" value="PfEMP1_ATS_sf"/>
</dbReference>
<dbReference type="InterPro" id="IPR029211">
    <property type="entry name" value="PfEMP1_ATS"/>
</dbReference>
<feature type="domain" description="Plasmodium falciparum erythrocyte membrane protein 1 acidic terminal segment" evidence="2">
    <location>
        <begin position="8"/>
        <end position="137"/>
    </location>
</feature>
<gene>
    <name evidence="3" type="ORF">PFTANZ_00721</name>
</gene>
<dbReference type="Pfam" id="PF15445">
    <property type="entry name" value="ATS"/>
    <property type="match status" value="1"/>
</dbReference>
<dbReference type="AlphaFoldDB" id="A0A024WDB0"/>
<name>A0A024WDB0_PLAFA</name>
<dbReference type="Proteomes" id="UP000030708">
    <property type="component" value="Unassembled WGS sequence"/>
</dbReference>
<dbReference type="Gene3D" id="1.10.1900.40">
    <property type="entry name" value="Acidic terminal segments, variant surface antigen of PfEMP1"/>
    <property type="match status" value="1"/>
</dbReference>
<evidence type="ECO:0000256" key="1">
    <source>
        <dbReference type="SAM" id="Coils"/>
    </source>
</evidence>
<proteinExistence type="predicted"/>
<reference evidence="3 4" key="2">
    <citation type="submission" date="2013-02" db="EMBL/GenBank/DDBJ databases">
        <title>The Genome Sequence of Plasmodium falciparum Tanzania (2000708).</title>
        <authorList>
            <consortium name="The Broad Institute Genome Sequencing Platform"/>
            <consortium name="The Broad Institute Genome Sequencing Center for Infectious Disease"/>
            <person name="Neafsey D."/>
            <person name="Cheeseman I."/>
            <person name="Volkman S."/>
            <person name="Adams J."/>
            <person name="Walker B."/>
            <person name="Young S.K."/>
            <person name="Zeng Q."/>
            <person name="Gargeya S."/>
            <person name="Fitzgerald M."/>
            <person name="Haas B."/>
            <person name="Abouelleil A."/>
            <person name="Alvarado L."/>
            <person name="Arachchi H.M."/>
            <person name="Berlin A.M."/>
            <person name="Chapman S.B."/>
            <person name="Dewar J."/>
            <person name="Goldberg J."/>
            <person name="Griggs A."/>
            <person name="Gujja S."/>
            <person name="Hansen M."/>
            <person name="Howarth C."/>
            <person name="Imamovic A."/>
            <person name="Larimer J."/>
            <person name="McCowan C."/>
            <person name="Murphy C."/>
            <person name="Neiman D."/>
            <person name="Pearson M."/>
            <person name="Priest M."/>
            <person name="Roberts A."/>
            <person name="Saif S."/>
            <person name="Shea T."/>
            <person name="Sisk P."/>
            <person name="Sykes S."/>
            <person name="Wortman J."/>
            <person name="Nusbaum C."/>
            <person name="Birren B."/>
        </authorList>
    </citation>
    <scope>NUCLEOTIDE SEQUENCE [LARGE SCALE GENOMIC DNA]</scope>
    <source>
        <strain evidence="4">Tanzania (2000708)</strain>
    </source>
</reference>